<keyword evidence="3" id="KW-0690">Ribosome biogenesis</keyword>
<dbReference type="GO" id="GO:0042256">
    <property type="term" value="P:cytosolic ribosome assembly"/>
    <property type="evidence" value="ECO:0007669"/>
    <property type="project" value="TreeGrafter"/>
</dbReference>
<dbReference type="PROSITE" id="PS51722">
    <property type="entry name" value="G_TR_2"/>
    <property type="match status" value="1"/>
</dbReference>
<dbReference type="InterPro" id="IPR000640">
    <property type="entry name" value="EFG_V-like"/>
</dbReference>
<dbReference type="InterPro" id="IPR009000">
    <property type="entry name" value="Transl_B-barrel_sf"/>
</dbReference>
<dbReference type="InterPro" id="IPR035647">
    <property type="entry name" value="EFG_III/V"/>
</dbReference>
<feature type="domain" description="Tr-type G" evidence="11">
    <location>
        <begin position="17"/>
        <end position="236"/>
    </location>
</feature>
<dbReference type="GO" id="GO:1990904">
    <property type="term" value="C:ribonucleoprotein complex"/>
    <property type="evidence" value="ECO:0007669"/>
    <property type="project" value="TreeGrafter"/>
</dbReference>
<dbReference type="AlphaFoldDB" id="A0AAU9JN71"/>
<dbReference type="FunFam" id="3.40.50.300:FF:000746">
    <property type="entry name" value="Ribosome assembly protein 1"/>
    <property type="match status" value="1"/>
</dbReference>
<dbReference type="InterPro" id="IPR027417">
    <property type="entry name" value="P-loop_NTPase"/>
</dbReference>
<keyword evidence="2" id="KW-0963">Cytoplasm</keyword>
<dbReference type="SMART" id="SM00838">
    <property type="entry name" value="EFG_C"/>
    <property type="match status" value="1"/>
</dbReference>
<dbReference type="PRINTS" id="PR00315">
    <property type="entry name" value="ELONGATNFCT"/>
</dbReference>
<evidence type="ECO:0000256" key="1">
    <source>
        <dbReference type="ARBA" id="ARBA00004496"/>
    </source>
</evidence>
<dbReference type="SUPFAM" id="SSF50447">
    <property type="entry name" value="Translation proteins"/>
    <property type="match status" value="1"/>
</dbReference>
<dbReference type="CDD" id="cd01885">
    <property type="entry name" value="EF2"/>
    <property type="match status" value="1"/>
</dbReference>
<reference evidence="12" key="1">
    <citation type="submission" date="2021-09" db="EMBL/GenBank/DDBJ databases">
        <authorList>
            <consortium name="AG Swart"/>
            <person name="Singh M."/>
            <person name="Singh A."/>
            <person name="Seah K."/>
            <person name="Emmerich C."/>
        </authorList>
    </citation>
    <scope>NUCLEOTIDE SEQUENCE</scope>
    <source>
        <strain evidence="12">ATCC30299</strain>
    </source>
</reference>
<evidence type="ECO:0000256" key="4">
    <source>
        <dbReference type="ARBA" id="ARBA00022741"/>
    </source>
</evidence>
<evidence type="ECO:0000256" key="10">
    <source>
        <dbReference type="SAM" id="MobiDB-lite"/>
    </source>
</evidence>
<evidence type="ECO:0000256" key="2">
    <source>
        <dbReference type="ARBA" id="ARBA00022490"/>
    </source>
</evidence>
<dbReference type="Pfam" id="PF00679">
    <property type="entry name" value="EFG_C"/>
    <property type="match status" value="1"/>
</dbReference>
<evidence type="ECO:0000313" key="13">
    <source>
        <dbReference type="Proteomes" id="UP001162131"/>
    </source>
</evidence>
<dbReference type="InterPro" id="IPR053905">
    <property type="entry name" value="EF-G-like_DII"/>
</dbReference>
<dbReference type="InterPro" id="IPR000795">
    <property type="entry name" value="T_Tr_GTP-bd_dom"/>
</dbReference>
<dbReference type="Proteomes" id="UP001162131">
    <property type="component" value="Unassembled WGS sequence"/>
</dbReference>
<dbReference type="Gene3D" id="3.30.70.240">
    <property type="match status" value="1"/>
</dbReference>
<dbReference type="InterPro" id="IPR020568">
    <property type="entry name" value="Ribosomal_Su5_D2-typ_SF"/>
</dbReference>
<keyword evidence="13" id="KW-1185">Reference proteome</keyword>
<dbReference type="NCBIfam" id="TIGR00231">
    <property type="entry name" value="small_GTP"/>
    <property type="match status" value="1"/>
</dbReference>
<evidence type="ECO:0000313" key="12">
    <source>
        <dbReference type="EMBL" id="CAG9326554.1"/>
    </source>
</evidence>
<dbReference type="Gene3D" id="3.30.70.870">
    <property type="entry name" value="Elongation Factor G (Translational Gtpase), domain 3"/>
    <property type="match status" value="1"/>
</dbReference>
<dbReference type="Gene3D" id="3.40.50.300">
    <property type="entry name" value="P-loop containing nucleotide triphosphate hydrolases"/>
    <property type="match status" value="1"/>
</dbReference>
<evidence type="ECO:0000259" key="11">
    <source>
        <dbReference type="PROSITE" id="PS51722"/>
    </source>
</evidence>
<dbReference type="Gene3D" id="2.40.30.10">
    <property type="entry name" value="Translation factors"/>
    <property type="match status" value="1"/>
</dbReference>
<evidence type="ECO:0000256" key="3">
    <source>
        <dbReference type="ARBA" id="ARBA00022517"/>
    </source>
</evidence>
<evidence type="ECO:0000256" key="6">
    <source>
        <dbReference type="ARBA" id="ARBA00023134"/>
    </source>
</evidence>
<dbReference type="Pfam" id="PF00009">
    <property type="entry name" value="GTP_EFTU"/>
    <property type="match status" value="1"/>
</dbReference>
<dbReference type="Gene3D" id="3.30.230.10">
    <property type="match status" value="1"/>
</dbReference>
<evidence type="ECO:0000256" key="8">
    <source>
        <dbReference type="ARBA" id="ARBA00068031"/>
    </source>
</evidence>
<comment type="catalytic activity">
    <reaction evidence="7">
        <text>GTP + H2O = GDP + phosphate + H(+)</text>
        <dbReference type="Rhea" id="RHEA:19669"/>
        <dbReference type="ChEBI" id="CHEBI:15377"/>
        <dbReference type="ChEBI" id="CHEBI:15378"/>
        <dbReference type="ChEBI" id="CHEBI:37565"/>
        <dbReference type="ChEBI" id="CHEBI:43474"/>
        <dbReference type="ChEBI" id="CHEBI:58189"/>
    </reaction>
</comment>
<evidence type="ECO:0000256" key="5">
    <source>
        <dbReference type="ARBA" id="ARBA00022801"/>
    </source>
</evidence>
<dbReference type="PANTHER" id="PTHR42908">
    <property type="entry name" value="TRANSLATION ELONGATION FACTOR-RELATED"/>
    <property type="match status" value="1"/>
</dbReference>
<feature type="region of interest" description="Disordered" evidence="10">
    <location>
        <begin position="680"/>
        <end position="703"/>
    </location>
</feature>
<dbReference type="CDD" id="cd01681">
    <property type="entry name" value="aeEF2_snRNP_like_IV"/>
    <property type="match status" value="1"/>
</dbReference>
<dbReference type="FunFam" id="3.90.1430.10:FF:000002">
    <property type="entry name" value="Elongation factor like GTPase 1"/>
    <property type="match status" value="1"/>
</dbReference>
<dbReference type="GO" id="GO:0005829">
    <property type="term" value="C:cytosol"/>
    <property type="evidence" value="ECO:0007669"/>
    <property type="project" value="TreeGrafter"/>
</dbReference>
<keyword evidence="4" id="KW-0547">Nucleotide-binding</keyword>
<dbReference type="SUPFAM" id="SSF52540">
    <property type="entry name" value="P-loop containing nucleoside triphosphate hydrolases"/>
    <property type="match status" value="1"/>
</dbReference>
<dbReference type="GO" id="GO:0003924">
    <property type="term" value="F:GTPase activity"/>
    <property type="evidence" value="ECO:0007669"/>
    <property type="project" value="InterPro"/>
</dbReference>
<accession>A0AAU9JN71</accession>
<dbReference type="GO" id="GO:0005525">
    <property type="term" value="F:GTP binding"/>
    <property type="evidence" value="ECO:0007669"/>
    <property type="project" value="UniProtKB-KW"/>
</dbReference>
<dbReference type="InterPro" id="IPR005225">
    <property type="entry name" value="Small_GTP-bd"/>
</dbReference>
<dbReference type="GO" id="GO:0043022">
    <property type="term" value="F:ribosome binding"/>
    <property type="evidence" value="ECO:0007669"/>
    <property type="project" value="TreeGrafter"/>
</dbReference>
<dbReference type="FunFam" id="3.30.70.870:FF:000002">
    <property type="entry name" value="Translation elongation factor 2"/>
    <property type="match status" value="1"/>
</dbReference>
<comment type="subcellular location">
    <subcellularLocation>
        <location evidence="1">Cytoplasm</location>
    </subcellularLocation>
</comment>
<name>A0AAU9JN71_9CILI</name>
<dbReference type="SUPFAM" id="SSF54980">
    <property type="entry name" value="EF-G C-terminal domain-like"/>
    <property type="match status" value="2"/>
</dbReference>
<comment type="caution">
    <text evidence="12">The sequence shown here is derived from an EMBL/GenBank/DDBJ whole genome shotgun (WGS) entry which is preliminary data.</text>
</comment>
<dbReference type="SUPFAM" id="SSF54211">
    <property type="entry name" value="Ribosomal protein S5 domain 2-like"/>
    <property type="match status" value="1"/>
</dbReference>
<dbReference type="CDD" id="cd04096">
    <property type="entry name" value="eEF2_snRNP_like_C"/>
    <property type="match status" value="1"/>
</dbReference>
<dbReference type="PANTHER" id="PTHR42908:SF3">
    <property type="entry name" value="ELONGATION FACTOR-LIKE GTPASE 1"/>
    <property type="match status" value="1"/>
</dbReference>
<evidence type="ECO:0000256" key="7">
    <source>
        <dbReference type="ARBA" id="ARBA00048548"/>
    </source>
</evidence>
<feature type="compositionally biased region" description="Basic and acidic residues" evidence="10">
    <location>
        <begin position="680"/>
        <end position="692"/>
    </location>
</feature>
<dbReference type="CDD" id="cd16268">
    <property type="entry name" value="EF2_II"/>
    <property type="match status" value="1"/>
</dbReference>
<keyword evidence="6" id="KW-0342">GTP-binding</keyword>
<dbReference type="EMBL" id="CAJZBQ010000040">
    <property type="protein sequence ID" value="CAG9326554.1"/>
    <property type="molecule type" value="Genomic_DNA"/>
</dbReference>
<dbReference type="Pfam" id="PF22042">
    <property type="entry name" value="EF-G_D2"/>
    <property type="match status" value="1"/>
</dbReference>
<dbReference type="Gene3D" id="3.90.1430.10">
    <property type="entry name" value="Yeast translation eEF2 (G' domain)"/>
    <property type="match status" value="1"/>
</dbReference>
<protein>
    <recommendedName>
        <fullName evidence="8">Ribosome assembly protein 1</fullName>
    </recommendedName>
    <alternativeName>
        <fullName evidence="9">Elongation factor-like 1</fullName>
    </alternativeName>
</protein>
<gene>
    <name evidence="12" type="ORF">BSTOLATCC_MIC40979</name>
</gene>
<organism evidence="12 13">
    <name type="scientific">Blepharisma stoltei</name>
    <dbReference type="NCBI Taxonomy" id="1481888"/>
    <lineage>
        <taxon>Eukaryota</taxon>
        <taxon>Sar</taxon>
        <taxon>Alveolata</taxon>
        <taxon>Ciliophora</taxon>
        <taxon>Postciliodesmatophora</taxon>
        <taxon>Heterotrichea</taxon>
        <taxon>Heterotrichida</taxon>
        <taxon>Blepharismidae</taxon>
        <taxon>Blepharisma</taxon>
    </lineage>
</organism>
<sequence length="924" mass="104155">MNWKKQSEILELRSHPELIRNISILAHVDHGKTSLSDSLISSNQIISPKLAGKLRYLDSRPDEQARCITMKSSSISLIYPMQETSYLINLIDSPGHVDFSSEVAAALRVCDGGLLLIDVVEGFCAQTYTVLKQSWDEGIRVCLVLNKIDRLINELRMTPEDAYKHLNSIVEKVNAVVSGFYYEKRGRVVDDESDEESFFFKPELGNVAFSSALDRWAFTLREFADIYAKKMGFNPKALCSCFWGEFYYNPKSKKVVKKKFSEKCQPMFVQFVLEPLWRIYDCIMINKNPEKLTSMLEKIDIAVSQRDMSYLNNEPRTTLQAVMSSWMPIDKSILSMIVRNLPSPIKAQGERIKVIAPALEEKCPELFTSVSACDQAGPISVFVSKMVSIDPSIHINRKPGEEIDYNETLIAFSRVFSGTLTRNTPIYVIENKGDVIECLIEKLYLLMGQYLIPVDSAPAGTIVGIGSLEHVVFKTGTLSSIPDCPTFTPIPHKASPIVKVSVQPVNLYDMNSMVQGLQMLDRSDNSIEVYVQDNGEHIIAVCGEVHLQRCIKDLEENFAKVPVTVSEPLVSFKETIVLEGKQFTDITPNKLCSMTVSAYPIPEHILNFLDEKQEVMKQIFGVFAKPSTELKSAFIEEFKNLLTTCPQPLKTLIEEHLFSFGPRRAGNNMLIYKEKKSILESSEPKEETKEESESGDENGSSTNASKFSGCDFDLPNAFIAGFDLANNSGPLCGEPLRGVCFVIEEVKISNSEETKDPYGPFQGQVICTMRDACRGAVLANSPRIVEGMYECTFQTTQEHIGRLYAVINRKRGKIVQEILTEGTDMYVCKTFLPVVESFGFSDELRIMTSGAVMPQLTFSHWQMIVEDPFYTHKTQEQLEEFGEQPILENLPKSIINKVRRRKGLATDEKLVIHADKQRTLTKMR</sequence>
<proteinExistence type="predicted"/>
<keyword evidence="5" id="KW-0378">Hydrolase</keyword>
<evidence type="ECO:0000256" key="9">
    <source>
        <dbReference type="ARBA" id="ARBA00081809"/>
    </source>
</evidence>
<dbReference type="InterPro" id="IPR014721">
    <property type="entry name" value="Ribsml_uS5_D2-typ_fold_subgr"/>
</dbReference>
<dbReference type="FunFam" id="3.30.70.240:FF:000006">
    <property type="entry name" value="Elongation factor like GTPase 1"/>
    <property type="match status" value="1"/>
</dbReference>